<sequence length="346" mass="38938">MSPISLQTNEYTQTVVPPKEKKSLSFLEKDTEFPPKDTVGPVDLCLESLKLLQSCAAILSMIYNMPKCPNFNLTHRMNIDTNPQLVDVVIQNVEVVNFNQSDLDQISLASASVLSAPKNQPYVVETLFKLIRDLIVNPGINFGLYCINHILLPMVQNWLRQNVKVQKPGEVWQNFKHCCGLASDDNIMMSGDTGSKMTKSKSCHLWVKDDMRTENKVKKESPQHITPRLNPFMNNSIPPTTTCTYRNSTAKGYEHFQGIKIKERTTNNAECIIVVDSDAYKTTRIETMEACLELLSSLSSEKLSPLATILKQGAVLLVGAQDEKIKKAAEVLLQRMNISFIDHDNY</sequence>
<dbReference type="Proteomes" id="UP001162164">
    <property type="component" value="Unassembled WGS sequence"/>
</dbReference>
<comment type="caution">
    <text evidence="1">The sequence shown here is derived from an EMBL/GenBank/DDBJ whole genome shotgun (WGS) entry which is preliminary data.</text>
</comment>
<gene>
    <name evidence="1" type="ORF">NQ317_000234</name>
</gene>
<evidence type="ECO:0000313" key="2">
    <source>
        <dbReference type="Proteomes" id="UP001162164"/>
    </source>
</evidence>
<dbReference type="EMBL" id="JAPWTJ010000186">
    <property type="protein sequence ID" value="KAJ8981367.1"/>
    <property type="molecule type" value="Genomic_DNA"/>
</dbReference>
<name>A0ABQ9JVE6_9CUCU</name>
<proteinExistence type="predicted"/>
<accession>A0ABQ9JVE6</accession>
<organism evidence="1 2">
    <name type="scientific">Molorchus minor</name>
    <dbReference type="NCBI Taxonomy" id="1323400"/>
    <lineage>
        <taxon>Eukaryota</taxon>
        <taxon>Metazoa</taxon>
        <taxon>Ecdysozoa</taxon>
        <taxon>Arthropoda</taxon>
        <taxon>Hexapoda</taxon>
        <taxon>Insecta</taxon>
        <taxon>Pterygota</taxon>
        <taxon>Neoptera</taxon>
        <taxon>Endopterygota</taxon>
        <taxon>Coleoptera</taxon>
        <taxon>Polyphaga</taxon>
        <taxon>Cucujiformia</taxon>
        <taxon>Chrysomeloidea</taxon>
        <taxon>Cerambycidae</taxon>
        <taxon>Lamiinae</taxon>
        <taxon>Monochamini</taxon>
        <taxon>Molorchus</taxon>
    </lineage>
</organism>
<keyword evidence="2" id="KW-1185">Reference proteome</keyword>
<reference evidence="1" key="1">
    <citation type="journal article" date="2023" name="Insect Mol. Biol.">
        <title>Genome sequencing provides insights into the evolution of gene families encoding plant cell wall-degrading enzymes in longhorned beetles.</title>
        <authorList>
            <person name="Shin N.R."/>
            <person name="Okamura Y."/>
            <person name="Kirsch R."/>
            <person name="Pauchet Y."/>
        </authorList>
    </citation>
    <scope>NUCLEOTIDE SEQUENCE</scope>
    <source>
        <strain evidence="1">MMC_N1</strain>
    </source>
</reference>
<protein>
    <submittedName>
        <fullName evidence="1">Uncharacterized protein</fullName>
    </submittedName>
</protein>
<evidence type="ECO:0000313" key="1">
    <source>
        <dbReference type="EMBL" id="KAJ8981367.1"/>
    </source>
</evidence>